<dbReference type="eggNOG" id="COG1956">
    <property type="taxonomic scope" value="Bacteria"/>
</dbReference>
<proteinExistence type="inferred from homology"/>
<accession>F8ES38</accession>
<dbReference type="InterPro" id="IPR000614">
    <property type="entry name" value="FRMsr_CS"/>
</dbReference>
<dbReference type="Pfam" id="PF13185">
    <property type="entry name" value="GAF_2"/>
    <property type="match status" value="1"/>
</dbReference>
<dbReference type="PANTHER" id="PTHR21021:SF15">
    <property type="entry name" value="FREE METHIONINE-R-SULFOXIDE REDUCTASE"/>
    <property type="match status" value="1"/>
</dbReference>
<evidence type="ECO:0000259" key="2">
    <source>
        <dbReference type="Pfam" id="PF13185"/>
    </source>
</evidence>
<name>F8ES38_ZYMMT</name>
<dbReference type="STRING" id="579138.Zymop_0711"/>
<comment type="similarity">
    <text evidence="1">Belongs to the free Met sulfoxide reductase family.</text>
</comment>
<dbReference type="PANTHER" id="PTHR21021">
    <property type="entry name" value="GAF/PUTATIVE CYTOSKELETAL PROTEIN"/>
    <property type="match status" value="1"/>
</dbReference>
<dbReference type="RefSeq" id="WP_013934009.1">
    <property type="nucleotide sequence ID" value="NC_015709.1"/>
</dbReference>
<dbReference type="InterPro" id="IPR029016">
    <property type="entry name" value="GAF-like_dom_sf"/>
</dbReference>
<dbReference type="Gene3D" id="3.30.450.40">
    <property type="match status" value="1"/>
</dbReference>
<dbReference type="GO" id="GO:0005829">
    <property type="term" value="C:cytosol"/>
    <property type="evidence" value="ECO:0007669"/>
    <property type="project" value="TreeGrafter"/>
</dbReference>
<reference evidence="3 4" key="1">
    <citation type="journal article" date="2011" name="J. Bacteriol.">
        <title>Genome sequence of the ethanol-producing Zymomonas mobilis subsp. pomaceae lectotype strain ATCC 29192.</title>
        <authorList>
            <person name="Kouvelis V.N."/>
            <person name="Davenport K.W."/>
            <person name="Brettin T.S."/>
            <person name="Bruce D."/>
            <person name="Detter C."/>
            <person name="Han C.S."/>
            <person name="Nolan M."/>
            <person name="Tapia R."/>
            <person name="Damoulaki A."/>
            <person name="Kyrpides N.C."/>
            <person name="Typas M.A."/>
            <person name="Pappas K.M."/>
        </authorList>
    </citation>
    <scope>NUCLEOTIDE SEQUENCE [LARGE SCALE GENOMIC DNA]</scope>
    <source>
        <strain evidence="4">ATCC 29192 / DSM 22645 / JCM 10191 / CCUG 17912 / NBRC 13757 / NCIMB 11200 / NRRL B-4491 / Barker I</strain>
    </source>
</reference>
<feature type="domain" description="GAF" evidence="2">
    <location>
        <begin position="54"/>
        <end position="157"/>
    </location>
</feature>
<dbReference type="EMBL" id="CP002865">
    <property type="protein sequence ID" value="AEI37613.1"/>
    <property type="molecule type" value="Genomic_DNA"/>
</dbReference>
<evidence type="ECO:0000313" key="4">
    <source>
        <dbReference type="Proteomes" id="UP000000491"/>
    </source>
</evidence>
<dbReference type="InterPro" id="IPR051330">
    <property type="entry name" value="Phosphatase_reg/MetRdx"/>
</dbReference>
<dbReference type="AlphaFoldDB" id="F8ES38"/>
<dbReference type="KEGG" id="zmp:Zymop_0711"/>
<dbReference type="GO" id="GO:0033745">
    <property type="term" value="F:L-methionine-(R)-S-oxide reductase activity"/>
    <property type="evidence" value="ECO:0007669"/>
    <property type="project" value="TreeGrafter"/>
</dbReference>
<evidence type="ECO:0000256" key="1">
    <source>
        <dbReference type="ARBA" id="ARBA00038454"/>
    </source>
</evidence>
<dbReference type="InterPro" id="IPR003018">
    <property type="entry name" value="GAF"/>
</dbReference>
<dbReference type="PROSITE" id="PS01320">
    <property type="entry name" value="UPF0067"/>
    <property type="match status" value="1"/>
</dbReference>
<protein>
    <recommendedName>
        <fullName evidence="2">GAF domain-containing protein</fullName>
    </recommendedName>
</protein>
<dbReference type="SUPFAM" id="SSF55781">
    <property type="entry name" value="GAF domain-like"/>
    <property type="match status" value="1"/>
</dbReference>
<dbReference type="PATRIC" id="fig|579138.3.peg.748"/>
<dbReference type="HOGENOM" id="CLU_077738_2_0_5"/>
<gene>
    <name evidence="3" type="ordered locus">Zymop_0711</name>
</gene>
<sequence>MFSFSISTSSKESLYSDLLTALKELLSGESDPIANMANVTALLWEYVPDLTWVGFYRAVRSYLVLGPFQGKVACAKISYGLGVCGTAAATGRVQCVRDVHTFPGHIACDPSASSELVIPVRGKSGQLIAVIDLESANLGRFDKADVDGCVRLMTEIGPYLE</sequence>
<dbReference type="FunFam" id="3.30.450.40:FF:000008">
    <property type="entry name" value="GAF domain-containing proteins"/>
    <property type="match status" value="1"/>
</dbReference>
<evidence type="ECO:0000313" key="3">
    <source>
        <dbReference type="EMBL" id="AEI37613.1"/>
    </source>
</evidence>
<organism evidence="3 4">
    <name type="scientific">Zymomonas mobilis subsp. pomaceae (strain ATCC 29192 / DSM 22645 / JCM 10191 / CCUG 17912 / NBRC 13757 / NCIMB 11200 / NRRL B-4491 / Barker I)</name>
    <dbReference type="NCBI Taxonomy" id="579138"/>
    <lineage>
        <taxon>Bacteria</taxon>
        <taxon>Pseudomonadati</taxon>
        <taxon>Pseudomonadota</taxon>
        <taxon>Alphaproteobacteria</taxon>
        <taxon>Sphingomonadales</taxon>
        <taxon>Zymomonadaceae</taxon>
        <taxon>Zymomonas</taxon>
    </lineage>
</organism>
<dbReference type="Proteomes" id="UP000000491">
    <property type="component" value="Chromosome"/>
</dbReference>